<dbReference type="Proteomes" id="UP000015102">
    <property type="component" value="Unassembled WGS sequence"/>
</dbReference>
<dbReference type="HOGENOM" id="CLU_2173834_0_0_1"/>
<dbReference type="EMBL" id="CAQQ02387854">
    <property type="status" value="NOT_ANNOTATED_CDS"/>
    <property type="molecule type" value="Genomic_DNA"/>
</dbReference>
<name>T1H0Q9_MEGSC</name>
<accession>T1H0Q9</accession>
<dbReference type="AlphaFoldDB" id="T1H0Q9"/>
<organism evidence="1 2">
    <name type="scientific">Megaselia scalaris</name>
    <name type="common">Humpbacked fly</name>
    <name type="synonym">Phora scalaris</name>
    <dbReference type="NCBI Taxonomy" id="36166"/>
    <lineage>
        <taxon>Eukaryota</taxon>
        <taxon>Metazoa</taxon>
        <taxon>Ecdysozoa</taxon>
        <taxon>Arthropoda</taxon>
        <taxon>Hexapoda</taxon>
        <taxon>Insecta</taxon>
        <taxon>Pterygota</taxon>
        <taxon>Neoptera</taxon>
        <taxon>Endopterygota</taxon>
        <taxon>Diptera</taxon>
        <taxon>Brachycera</taxon>
        <taxon>Muscomorpha</taxon>
        <taxon>Platypezoidea</taxon>
        <taxon>Phoridae</taxon>
        <taxon>Megaseliini</taxon>
        <taxon>Megaselia</taxon>
    </lineage>
</organism>
<reference evidence="1" key="2">
    <citation type="submission" date="2015-06" db="UniProtKB">
        <authorList>
            <consortium name="EnsemblMetazoa"/>
        </authorList>
    </citation>
    <scope>IDENTIFICATION</scope>
</reference>
<evidence type="ECO:0000313" key="2">
    <source>
        <dbReference type="Proteomes" id="UP000015102"/>
    </source>
</evidence>
<reference evidence="2" key="1">
    <citation type="submission" date="2013-02" db="EMBL/GenBank/DDBJ databases">
        <authorList>
            <person name="Hughes D."/>
        </authorList>
    </citation>
    <scope>NUCLEOTIDE SEQUENCE</scope>
    <source>
        <strain>Durham</strain>
        <strain evidence="2">NC isolate 2 -- Noor lab</strain>
    </source>
</reference>
<evidence type="ECO:0000313" key="1">
    <source>
        <dbReference type="EnsemblMetazoa" id="MESCA009745-PA"/>
    </source>
</evidence>
<dbReference type="EMBL" id="CAQQ02387855">
    <property type="status" value="NOT_ANNOTATED_CDS"/>
    <property type="molecule type" value="Genomic_DNA"/>
</dbReference>
<dbReference type="EnsemblMetazoa" id="MESCA009745-RA">
    <property type="protein sequence ID" value="MESCA009745-PA"/>
    <property type="gene ID" value="MESCA009745"/>
</dbReference>
<protein>
    <submittedName>
        <fullName evidence="1">Uncharacterized protein</fullName>
    </submittedName>
</protein>
<keyword evidence="2" id="KW-1185">Reference proteome</keyword>
<sequence length="110" mass="12385">MPDKESSSNIEEQALGMASNTIKKVGNQFEMGLPWKDKTLQLQGSRPLAFPRFYVLNENSHTYGPHVDVCFTNLSVAVAPSTSCVSYTESSYVVIQVLDFIRVMHKRRLC</sequence>
<proteinExistence type="predicted"/>